<evidence type="ECO:0000313" key="2">
    <source>
        <dbReference type="Proteomes" id="UP000598146"/>
    </source>
</evidence>
<sequence length="1427" mass="151039">MASGVVLRGGRVLGSGVSLKPGLVVTAGHVLGDCAADVLDVDGAKVLDVLRDDEFDLALLHTEPRDGAEERIGRPLDGQPWWADARPRDNDPILTGRIVSSARTIATGSGDIEVVQLTVDQRLAEYGGYSGAAVRSGLPGDPGGVCGILIEQVLERTEWSGSGPPAANVLYAVPISLVLARFGLTGLPVAPPRRFTVPAPPVGMIERRQAIDDVVSRLPGGDVVIRAPGGRGKTVLAQQAGHDTRLWEAFPGGILWLRAGPGADSEEIWARLTGDGTTLPSGPATLVVVDDVWSDTVLADLRGRLPGSARMLATSRGVAVAATTGYTLGGMAEEEALTVLARGASRTAELDEALRRLASALHHLPLLLESAGRYLHLADLDLDALDEPAPAEPAELRERAEQLLADFTASPTVLDDPGGTRSVRHLVRSSLDALAADDRRGYDDLAVFPVGAQLSSTLLADLWGLNRTATRQRMTRLYRVGLASVVRRDPLTFVLHDLHVAELHERCGASLGHVHDRCAGPALEAGGLTAERADWLVHHLLRGTGRHPVDLVLEPAWRGAYRVATGSDARYLRDRRAVIRYLGEHGEPSVPTVATMLGALLTHASLTARISAAPVDALVAYALLGSPDAALLQAFELTDRARAVHRILTALEQNGRPLRPVVDRALELAEGLDPPASRVETILAVASVVADDEPERAYALTQRAVEYVTTRPVSEHGWELVPVVAGLAAYDTDAALRLAETVPGVVASCKAFAVVAAALAERDRPAAEALLDRAVAEAGIRPGALGRIAEAVATALPERAVELARRAFSVSARDHSGRQLVVEMIAAVFPEVAAEVAETVGTIDEWTPAYAAIRACEPLARIDPGRAVALAAQLAEQEWRDSALAGVVTGLSATDPGRAADLAVNIVDPWCSCRAWTDVAVGSGEPDVLDLAVRAAEGISDPRRRAVALRDVVEQWAALDPEHAAGLAGSLITNPAERGFALAQIAAVAAPARPDLAARLIQEYHTAELVPWAVEPLSQVVRLASVWARRDPAAAARMAFAAIELSEAYLSGIDRRRMRSQAVSCLAGFEPDAALAVADGAADPIAEGNLVRDVVAKVAESDPRRAAELLSLVPDFARPGVDETVVVALASKDPGAARAVYGAMDNRWERLRVLPAVAAALARHDPVLAVGLVTDADDVVTEALGLAKVAQALAGTWPEQARVLAHRAESLADGWSGKVRAEVLAEVAVAQAVLDPGRAIALADTIDDLTSREACLERLVIELAPGRPSQARHIADRMRFDFQRDRALATVARRLIEDGPETAEQVAGQIRDAELADRVLLDVGRGWPGRARDVVARLQKRVQERGEAPIRNGAAIAGPDAGILGTTWSLAPRADVLAIVCLRHCADFEAALALVRGLLESWDGEDPGPVFAAVDRTLRLGSRSPHR</sequence>
<dbReference type="SUPFAM" id="SSF50494">
    <property type="entry name" value="Trypsin-like serine proteases"/>
    <property type="match status" value="1"/>
</dbReference>
<dbReference type="InterPro" id="IPR036388">
    <property type="entry name" value="WH-like_DNA-bd_sf"/>
</dbReference>
<gene>
    <name evidence="1" type="ORF">I4J89_28785</name>
</gene>
<accession>A0A931G1S2</accession>
<evidence type="ECO:0000313" key="1">
    <source>
        <dbReference type="EMBL" id="MBG0565456.1"/>
    </source>
</evidence>
<organism evidence="1 2">
    <name type="scientific">Actinoplanes aureus</name>
    <dbReference type="NCBI Taxonomy" id="2792083"/>
    <lineage>
        <taxon>Bacteria</taxon>
        <taxon>Bacillati</taxon>
        <taxon>Actinomycetota</taxon>
        <taxon>Actinomycetes</taxon>
        <taxon>Micromonosporales</taxon>
        <taxon>Micromonosporaceae</taxon>
        <taxon>Actinoplanes</taxon>
    </lineage>
</organism>
<name>A0A931G1S2_9ACTN</name>
<dbReference type="PANTHER" id="PTHR22845:SF5">
    <property type="entry name" value="APOPTOTIC PROTEASE-ACTIVATING FACTOR 1"/>
    <property type="match status" value="1"/>
</dbReference>
<dbReference type="SUPFAM" id="SSF52540">
    <property type="entry name" value="P-loop containing nucleoside triphosphate hydrolases"/>
    <property type="match status" value="1"/>
</dbReference>
<keyword evidence="2" id="KW-1185">Reference proteome</keyword>
<dbReference type="EMBL" id="JADQTO010000015">
    <property type="protein sequence ID" value="MBG0565456.1"/>
    <property type="molecule type" value="Genomic_DNA"/>
</dbReference>
<protein>
    <recommendedName>
        <fullName evidence="3">Trypsin-like peptidase domain-containing protein</fullName>
    </recommendedName>
</protein>
<dbReference type="Gene3D" id="1.10.10.10">
    <property type="entry name" value="Winged helix-like DNA-binding domain superfamily/Winged helix DNA-binding domain"/>
    <property type="match status" value="1"/>
</dbReference>
<dbReference type="RefSeq" id="WP_196417234.1">
    <property type="nucleotide sequence ID" value="NZ_JADQTO010000015.1"/>
</dbReference>
<dbReference type="Gene3D" id="3.40.50.300">
    <property type="entry name" value="P-loop containing nucleotide triphosphate hydrolases"/>
    <property type="match status" value="1"/>
</dbReference>
<dbReference type="Proteomes" id="UP000598146">
    <property type="component" value="Unassembled WGS sequence"/>
</dbReference>
<dbReference type="PANTHER" id="PTHR22845">
    <property type="entry name" value="APOPTOTIC PROTEASE-ACTIVATING FACTOR 1"/>
    <property type="match status" value="1"/>
</dbReference>
<evidence type="ECO:0008006" key="3">
    <source>
        <dbReference type="Google" id="ProtNLM"/>
    </source>
</evidence>
<proteinExistence type="predicted"/>
<dbReference type="InterPro" id="IPR027417">
    <property type="entry name" value="P-loop_NTPase"/>
</dbReference>
<dbReference type="InterPro" id="IPR009003">
    <property type="entry name" value="Peptidase_S1_PA"/>
</dbReference>
<comment type="caution">
    <text evidence="1">The sequence shown here is derived from an EMBL/GenBank/DDBJ whole genome shotgun (WGS) entry which is preliminary data.</text>
</comment>
<reference evidence="1" key="1">
    <citation type="submission" date="2020-11" db="EMBL/GenBank/DDBJ databases">
        <title>Isolation and identification of active actinomycetes.</title>
        <authorList>
            <person name="Sun X."/>
        </authorList>
    </citation>
    <scope>NUCLEOTIDE SEQUENCE</scope>
    <source>
        <strain evidence="1">NEAU-A11</strain>
    </source>
</reference>